<dbReference type="Gene3D" id="1.10.260.40">
    <property type="entry name" value="lambda repressor-like DNA-binding domains"/>
    <property type="match status" value="1"/>
</dbReference>
<dbReference type="CDD" id="cd00093">
    <property type="entry name" value="HTH_XRE"/>
    <property type="match status" value="1"/>
</dbReference>
<dbReference type="SUPFAM" id="SSF47413">
    <property type="entry name" value="lambda repressor-like DNA-binding domains"/>
    <property type="match status" value="1"/>
</dbReference>
<evidence type="ECO:0000313" key="4">
    <source>
        <dbReference type="Proteomes" id="UP000323258"/>
    </source>
</evidence>
<proteinExistence type="predicted"/>
<accession>A0A5D4GT30</accession>
<reference evidence="3 4" key="2">
    <citation type="submission" date="2019-09" db="EMBL/GenBank/DDBJ databases">
        <title>Mesorhizobium sp. MaA-C15 isolated from Microcystis aeruginosa.</title>
        <authorList>
            <person name="Jeong S.E."/>
            <person name="Jin H.M."/>
            <person name="Jeon C.O."/>
        </authorList>
    </citation>
    <scope>NUCLEOTIDE SEQUENCE [LARGE SCALE GENOMIC DNA]</scope>
    <source>
        <strain evidence="3 4">MaA-C15</strain>
    </source>
</reference>
<dbReference type="GO" id="GO:0005829">
    <property type="term" value="C:cytosol"/>
    <property type="evidence" value="ECO:0007669"/>
    <property type="project" value="TreeGrafter"/>
</dbReference>
<dbReference type="PANTHER" id="PTHR46797">
    <property type="entry name" value="HTH-TYPE TRANSCRIPTIONAL REGULATOR"/>
    <property type="match status" value="1"/>
</dbReference>
<dbReference type="PANTHER" id="PTHR46797:SF10">
    <property type="entry name" value="BLR1115 PROTEIN"/>
    <property type="match status" value="1"/>
</dbReference>
<dbReference type="EMBL" id="VSZS01000065">
    <property type="protein sequence ID" value="TYR31063.1"/>
    <property type="molecule type" value="Genomic_DNA"/>
</dbReference>
<dbReference type="RefSeq" id="WP_148915864.1">
    <property type="nucleotide sequence ID" value="NZ_VSZS01000065.1"/>
</dbReference>
<protein>
    <submittedName>
        <fullName evidence="3">Helix-turn-helix domain-containing protein</fullName>
    </submittedName>
</protein>
<dbReference type="PROSITE" id="PS50943">
    <property type="entry name" value="HTH_CROC1"/>
    <property type="match status" value="1"/>
</dbReference>
<dbReference type="GO" id="GO:0003677">
    <property type="term" value="F:DNA binding"/>
    <property type="evidence" value="ECO:0007669"/>
    <property type="project" value="UniProtKB-KW"/>
</dbReference>
<dbReference type="InterPro" id="IPR050807">
    <property type="entry name" value="TransReg_Diox_bact_type"/>
</dbReference>
<dbReference type="InterPro" id="IPR001387">
    <property type="entry name" value="Cro/C1-type_HTH"/>
</dbReference>
<reference evidence="3 4" key="1">
    <citation type="submission" date="2019-08" db="EMBL/GenBank/DDBJ databases">
        <authorList>
            <person name="Seo Y.L."/>
        </authorList>
    </citation>
    <scope>NUCLEOTIDE SEQUENCE [LARGE SCALE GENOMIC DNA]</scope>
    <source>
        <strain evidence="3 4">MaA-C15</strain>
    </source>
</reference>
<dbReference type="SUPFAM" id="SSF51182">
    <property type="entry name" value="RmlC-like cupins"/>
    <property type="match status" value="1"/>
</dbReference>
<dbReference type="InterPro" id="IPR014710">
    <property type="entry name" value="RmlC-like_jellyroll"/>
</dbReference>
<evidence type="ECO:0000313" key="3">
    <source>
        <dbReference type="EMBL" id="TYR31063.1"/>
    </source>
</evidence>
<dbReference type="CDD" id="cd02209">
    <property type="entry name" value="cupin_XRE_C"/>
    <property type="match status" value="1"/>
</dbReference>
<sequence length="190" mass="20939">MGNDVLNASEIDRLIGQRLKALRAERAWSLDELAAESGVSRATLSRLENAEVSPTTAVLGKLCAAYGMTLSRLMRMVEDTFAPMVPRQEQPVWRDEESGFLRRSISPPSSALAGEALECTLEAGCSLAYDRPPRPGLEHHLWLLEGKLEVTVQGRSHHMRPGDSLRYQLFGTSVFTTPPGCGAHYVLFMV</sequence>
<keyword evidence="4" id="KW-1185">Reference proteome</keyword>
<dbReference type="Gene3D" id="2.60.120.10">
    <property type="entry name" value="Jelly Rolls"/>
    <property type="match status" value="1"/>
</dbReference>
<gene>
    <name evidence="3" type="ORF">FY036_16680</name>
</gene>
<keyword evidence="1" id="KW-0238">DNA-binding</keyword>
<dbReference type="AlphaFoldDB" id="A0A5D4GT30"/>
<dbReference type="GO" id="GO:0003700">
    <property type="term" value="F:DNA-binding transcription factor activity"/>
    <property type="evidence" value="ECO:0007669"/>
    <property type="project" value="TreeGrafter"/>
</dbReference>
<feature type="domain" description="HTH cro/C1-type" evidence="2">
    <location>
        <begin position="19"/>
        <end position="73"/>
    </location>
</feature>
<evidence type="ECO:0000256" key="1">
    <source>
        <dbReference type="ARBA" id="ARBA00023125"/>
    </source>
</evidence>
<evidence type="ECO:0000259" key="2">
    <source>
        <dbReference type="PROSITE" id="PS50943"/>
    </source>
</evidence>
<dbReference type="Pfam" id="PF01381">
    <property type="entry name" value="HTH_3"/>
    <property type="match status" value="1"/>
</dbReference>
<dbReference type="SMART" id="SM00530">
    <property type="entry name" value="HTH_XRE"/>
    <property type="match status" value="1"/>
</dbReference>
<dbReference type="Proteomes" id="UP000323258">
    <property type="component" value="Unassembled WGS sequence"/>
</dbReference>
<comment type="caution">
    <text evidence="3">The sequence shown here is derived from an EMBL/GenBank/DDBJ whole genome shotgun (WGS) entry which is preliminary data.</text>
</comment>
<name>A0A5D4GT30_9HYPH</name>
<organism evidence="3 4">
    <name type="scientific">Neoaquamicrobium microcysteis</name>
    <dbReference type="NCBI Taxonomy" id="2682781"/>
    <lineage>
        <taxon>Bacteria</taxon>
        <taxon>Pseudomonadati</taxon>
        <taxon>Pseudomonadota</taxon>
        <taxon>Alphaproteobacteria</taxon>
        <taxon>Hyphomicrobiales</taxon>
        <taxon>Phyllobacteriaceae</taxon>
        <taxon>Neoaquamicrobium</taxon>
    </lineage>
</organism>
<dbReference type="OrthoDB" id="189170at2"/>
<dbReference type="InterPro" id="IPR010982">
    <property type="entry name" value="Lambda_DNA-bd_dom_sf"/>
</dbReference>
<dbReference type="InterPro" id="IPR011051">
    <property type="entry name" value="RmlC_Cupin_sf"/>
</dbReference>